<feature type="coiled-coil region" evidence="1">
    <location>
        <begin position="2288"/>
        <end position="2332"/>
    </location>
</feature>
<comment type="caution">
    <text evidence="3">The sequence shown here is derived from an EMBL/GenBank/DDBJ whole genome shotgun (WGS) entry which is preliminary data.</text>
</comment>
<feature type="region of interest" description="Disordered" evidence="2">
    <location>
        <begin position="2206"/>
        <end position="2245"/>
    </location>
</feature>
<dbReference type="PANTHER" id="PTHR22640">
    <property type="entry name" value="STRUCTURAL MAINTENANCE OF CHROMOSOMES FLEXIBLE HINGE DOMAIN-CONTAINING PROTEIN 1"/>
    <property type="match status" value="1"/>
</dbReference>
<dbReference type="PANTHER" id="PTHR22640:SF2">
    <property type="entry name" value="STRUCTURAL MAINTENANCE OF CHROMOSOMES FLEXIBLE HINGE DOMAIN-CONTAINING PROTEIN 1"/>
    <property type="match status" value="1"/>
</dbReference>
<reference evidence="3" key="1">
    <citation type="journal article" date="2020" name="bioRxiv">
        <title>Comparative genomics of Chlamydomonas.</title>
        <authorList>
            <person name="Craig R.J."/>
            <person name="Hasan A.R."/>
            <person name="Ness R.W."/>
            <person name="Keightley P.D."/>
        </authorList>
    </citation>
    <scope>NUCLEOTIDE SEQUENCE</scope>
    <source>
        <strain evidence="3">CCAP 11/70</strain>
    </source>
</reference>
<feature type="region of interest" description="Disordered" evidence="2">
    <location>
        <begin position="608"/>
        <end position="647"/>
    </location>
</feature>
<dbReference type="SUPFAM" id="SSF55874">
    <property type="entry name" value="ATPase domain of HSP90 chaperone/DNA topoisomerase II/histidine kinase"/>
    <property type="match status" value="1"/>
</dbReference>
<feature type="region of interest" description="Disordered" evidence="2">
    <location>
        <begin position="360"/>
        <end position="432"/>
    </location>
</feature>
<dbReference type="InterPro" id="IPR036890">
    <property type="entry name" value="HATPase_C_sf"/>
</dbReference>
<sequence length="2867" mass="302899">MAAAAPDPWRWSALPKPRSLRDEAKTFEPEVMFLELLSNSLEATSHLRPGGSGRAPLLSVRLEEEDPEGEKKAPALVFEDNGRGMSLEQLQGYFKLGYTTSRLPQLPRDEGMLPLHQFFNPKLNRFGRGCAAVVYWGNLITVSSVQEGQPSVLHKVTFDYGKALDKDSWDGHVTYTPTQAAVGQDYGPGTTIRISLLPKALADLRDPAFLQRMAAKVSQAFYFFIRGFPTTMWERLPPELKRGSQRPGGGLEVQFFSGQLGGCTLSPQANAPFPDSDLRRCLEALEDLLRDNEGIRLCVAAQRYVPPHLPGPGQPGHGSLVSLPADPAAAGLEGAASATDQFARPAITTAAGAANAAAVAAASGSGRKPTARKTSTTLPEPTTPLTSTDVPLPRSAPASGRGGKGGRGGAGGRAGRGGGRGGGAGGGGDGGGDMEGACTEALETDIEHRPQECTCDFLTIVPYMVSVGGQPTKPPPVEDGSRVCTFVVWSGMALPDDDSRRAFPNFVRAAGELAKAVSSTQLLAWKLAHPDRRLFALVLASPDARVHHHKAHLQGQAYEVYKTAGARLDPDRYPTSAQPRLFTFVPASAADTHLAAETAAELLAVARKVKERPQPARRPAGRRGRNAAGGAGPSNAPYADPDADPDPEVQIADVAENAGWRLDCEEGWAAVLLVQHFKAWQAQDQDGELLYDTAEPVLSELDVRPPCDFIPEDIGHVVQGSRYAFGPHNDPLRIGEMVRVADEDDPGLHALLSGRQTKAAVARMFIIEKFFALGADAYSQHFAVIRPWRPTGAPLAKAKPMHMCRIVPLIKATGEGPLEGSKYAARRAKQQKQVEEWEASLPHRLEFATDLPATVDPVRARLRHVPVVLRRKGGGKTSAKDSSTNESVQAYFAGYTLNIVLTITRLVDGEVVVGPKTLALPRSADRLSFELEGSELERLHDAGRYRLTVEAQEVDVKLLNAAHRVVTHEFEVSATPAVAFRAALAAPMGAGPVRLGEALPRLCITGVDEHGQQAPFPADFATRLANLAAATSALSITARNLDCRESALELNFSGAEATLSSDRKAITVEGLALAPQRLESLEAESQGGGRPQVSRITARLVISARLSGAGSRTLSLQDAPPSLVVCSGPAARLERAPLEEEATGQWFNRGWSAAKGSCPDADGRLLVRDASGNPYHNRSGDEPPRVKVLCLPAEAGGRLPVRLRRRAASQGQAYEDDRVLTASDRGEVVVRAAELEATGLPGDAGSLRLELVGAAAGGGQGRVVIRVEVKKVIASLEDDDAAEEAEAAAAAGGAAGRTPSRAEARARARARASTGRAGGPEGEEDEADDEAAGGRTGAVASYELDGMPSDKYKTMDGWIGAAKEAFEVRTDFSSGEPCYRCLRPNGADVGSSDDSVQTFFQARSRAREQPFFEQCFVLAPGSRQLRGQRLVLADEHDDVPDDAFTARVKVYINMRSVLGVKSLAIAHAKAALPPLTFLPADFSDPTTPKGPGPSCTAVVRFVDAQHETFEYGRIFVRQSPHAVSVRLAPAGCELLLGAEAVSPAPGTSATAAAGPSSGAVGGTLRAPPQFNPRRKLLHLHPGRGGRAAVDGAVLLRQGLALTGDGRGVKQGEVLRVPLMLLDQLGFSIAPDAAAKEVLTQRLTVSVIPPGSAGGATRALAAVEGWEWPAVAAEQEEGRPGNGGDAGPSCKVEPGEEAKQLKGRKQQNPSRLSKSGRRQTSELERPRWQPPAEAALPICFVRVRLEQAVGPVRLRLALQPPPAPRQGARPGTALRPFDLELPLKVLSGPLAAYVLQVEEPSRLQVTSLAQRPERSDADEAALACPDGARLLGLEVPEGSRLKLQLNLKDAAGYPLSEAGAFTLRASPRFGLPEAGTRLETAAGGVLVLPELAVGFGVEWLDQGRPKMLLLEPACDEFEHAEPLCVFVSVKAGRYPTQLELASADPVPEGVIQLSNEPLGRTGAERPGLPLGFEVRPISADGQPLPPAELGPLVLTYESKADGEEWEPSDDVAPEQLRAVELDGPGRGGGWVVVANELPMPRRAGQGLRWRLVGSYQGTAGRPSPCLVISEFSIAPAPPCRLALEGLGPEAEAKRALGSEAARRAPLILTVDEIAKGTERQRFEALSGHLSDWWGNRYAPGDAAPCRVVLSVRPEAPPARAGAAVATVPVPELAEARVDPSKGRFALPACSLRGAPLDPGQDRELVLELRPSPAPPPSQTPASPQHPSAPRGGGKRPRRGEAASEAGVGAAGALAQAQAQSGAAAAALPEELAGVEGLVLRRLFIAWASSAALREELQRLEEQIETENSELGRLNEAQRQADRAVRTHDQVVDNVVGELQRARAAAQAPQAGAAPRGVGAANAEAGPADVLEAVGTDIEQLDAQLAAPGAVAVENEPFVQLRRNDSRHGQEMQARVATLVNMFRDVPGVLGPLITLGCTERQDVAKTLMALSISPDLVICTTSQAALAAEDMINQKPTLAGVVDVLDLSNPDTYDLYDLKPGVVDASHPQGLLLDRVPPGGAQQPQGPPPSLCGQRADLLGYARASGVALVGFAVNLVHLRPEHVHVRVQLEGRSVYRKCKGSVPAVVSATLRQTLWHRFLMGAMVFEGGEDIVRFREYCRANNILLPSTKLVALDGRRGYNLRGRGIVSTGLHNNPATWLSGVPSDQQCQLAAPQATGGNPTGGALDARLRRQQLDRAACEASRGQLQQLQVRLAGALPQRAEALRQADLARQALEAARARAEPRLQELREARDQKKRELEEVVEKEKEAQVAAGVLRAGGIGGAAMRRQAAAAAATRGPAGAGGSGGQGAGVQAMPGAGPGGRGAGAGGRGAKRTHPEPVGPEDQGGGPGGSGDGPGATPRRPRMRS</sequence>
<dbReference type="Pfam" id="PF13589">
    <property type="entry name" value="HATPase_c_3"/>
    <property type="match status" value="1"/>
</dbReference>
<dbReference type="InterPro" id="IPR038892">
    <property type="entry name" value="SMCHD1"/>
</dbReference>
<feature type="coiled-coil region" evidence="1">
    <location>
        <begin position="2720"/>
        <end position="2772"/>
    </location>
</feature>
<feature type="compositionally biased region" description="Low complexity" evidence="2">
    <location>
        <begin position="374"/>
        <end position="388"/>
    </location>
</feature>
<feature type="compositionally biased region" description="Acidic residues" evidence="2">
    <location>
        <begin position="1321"/>
        <end position="1331"/>
    </location>
</feature>
<dbReference type="Gene3D" id="3.30.565.10">
    <property type="entry name" value="Histidine kinase-like ATPase, C-terminal domain"/>
    <property type="match status" value="1"/>
</dbReference>
<feature type="compositionally biased region" description="Low complexity" evidence="2">
    <location>
        <begin position="1287"/>
        <end position="1299"/>
    </location>
</feature>
<evidence type="ECO:0000256" key="2">
    <source>
        <dbReference type="SAM" id="MobiDB-lite"/>
    </source>
</evidence>
<feature type="region of interest" description="Disordered" evidence="2">
    <location>
        <begin position="1674"/>
        <end position="1727"/>
    </location>
</feature>
<proteinExistence type="predicted"/>
<evidence type="ECO:0000256" key="1">
    <source>
        <dbReference type="SAM" id="Coils"/>
    </source>
</evidence>
<protein>
    <submittedName>
        <fullName evidence="3">Uncharacterized protein</fullName>
    </submittedName>
</protein>
<organism evidence="3 4">
    <name type="scientific">Edaphochlamys debaryana</name>
    <dbReference type="NCBI Taxonomy" id="47281"/>
    <lineage>
        <taxon>Eukaryota</taxon>
        <taxon>Viridiplantae</taxon>
        <taxon>Chlorophyta</taxon>
        <taxon>core chlorophytes</taxon>
        <taxon>Chlorophyceae</taxon>
        <taxon>CS clade</taxon>
        <taxon>Chlamydomonadales</taxon>
        <taxon>Chlamydomonadales incertae sedis</taxon>
        <taxon>Edaphochlamys</taxon>
    </lineage>
</organism>
<keyword evidence="1" id="KW-0175">Coiled coil</keyword>
<evidence type="ECO:0000313" key="4">
    <source>
        <dbReference type="Proteomes" id="UP000612055"/>
    </source>
</evidence>
<dbReference type="GO" id="GO:0006302">
    <property type="term" value="P:double-strand break repair"/>
    <property type="evidence" value="ECO:0007669"/>
    <property type="project" value="InterPro"/>
</dbReference>
<accession>A0A836BUB5</accession>
<evidence type="ECO:0000313" key="3">
    <source>
        <dbReference type="EMBL" id="KAG2487734.1"/>
    </source>
</evidence>
<feature type="compositionally biased region" description="Low complexity" evidence="2">
    <location>
        <begin position="2218"/>
        <end position="2228"/>
    </location>
</feature>
<dbReference type="EMBL" id="JAEHOE010000093">
    <property type="protein sequence ID" value="KAG2487734.1"/>
    <property type="molecule type" value="Genomic_DNA"/>
</dbReference>
<feature type="compositionally biased region" description="Gly residues" evidence="2">
    <location>
        <begin position="2818"/>
        <end position="2830"/>
    </location>
</feature>
<gene>
    <name evidence="3" type="ORF">HYH03_013732</name>
</gene>
<feature type="compositionally biased region" description="Gly residues" evidence="2">
    <location>
        <begin position="2844"/>
        <end position="2856"/>
    </location>
</feature>
<feature type="compositionally biased region" description="Gly residues" evidence="2">
    <location>
        <begin position="400"/>
        <end position="432"/>
    </location>
</feature>
<dbReference type="OrthoDB" id="562044at2759"/>
<feature type="region of interest" description="Disordered" evidence="2">
    <location>
        <begin position="2797"/>
        <end position="2867"/>
    </location>
</feature>
<feature type="region of interest" description="Disordered" evidence="2">
    <location>
        <begin position="1285"/>
        <end position="1342"/>
    </location>
</feature>
<keyword evidence="4" id="KW-1185">Reference proteome</keyword>
<name>A0A836BUB5_9CHLO</name>
<dbReference type="Proteomes" id="UP000612055">
    <property type="component" value="Unassembled WGS sequence"/>
</dbReference>
<feature type="compositionally biased region" description="Gly residues" evidence="2">
    <location>
        <begin position="2800"/>
        <end position="2810"/>
    </location>
</feature>